<sequence>MSTKTVPGNYFEDFSIGQQIRHATPRTVTDGDIALYTGLYGPRFAATSASTFAESMGFERMPVDSLLAFHPVFGKSVPDISLNAVANLGYAGGRFRGTAARG</sequence>
<dbReference type="Proteomes" id="UP001059663">
    <property type="component" value="Chromosome"/>
</dbReference>
<reference evidence="1" key="1">
    <citation type="submission" date="2021-11" db="EMBL/GenBank/DDBJ databases">
        <title>Study of the species diversity of bacterial strains isolated from a unique natural object - Shulgan-Tash cave (Bashkiria).</title>
        <authorList>
            <person name="Sazanova A.L."/>
            <person name="Chirak E.R."/>
            <person name="Safronova V.I."/>
        </authorList>
    </citation>
    <scope>NUCLEOTIDE SEQUENCE</scope>
    <source>
        <strain evidence="1">P1</strain>
    </source>
</reference>
<protein>
    <submittedName>
        <fullName evidence="1">MaoC family dehydratase</fullName>
    </submittedName>
</protein>
<accession>A0AC61U648</accession>
<organism evidence="1 2">
    <name type="scientific">Janibacter limosus</name>
    <dbReference type="NCBI Taxonomy" id="53458"/>
    <lineage>
        <taxon>Bacteria</taxon>
        <taxon>Bacillati</taxon>
        <taxon>Actinomycetota</taxon>
        <taxon>Actinomycetes</taxon>
        <taxon>Micrococcales</taxon>
        <taxon>Intrasporangiaceae</taxon>
        <taxon>Janibacter</taxon>
    </lineage>
</organism>
<gene>
    <name evidence="1" type="ORF">LP422_05220</name>
</gene>
<name>A0AC61U648_9MICO</name>
<evidence type="ECO:0000313" key="2">
    <source>
        <dbReference type="Proteomes" id="UP001059663"/>
    </source>
</evidence>
<proteinExistence type="predicted"/>
<evidence type="ECO:0000313" key="1">
    <source>
        <dbReference type="EMBL" id="UUZ45511.1"/>
    </source>
</evidence>
<dbReference type="EMBL" id="CP087977">
    <property type="protein sequence ID" value="UUZ45511.1"/>
    <property type="molecule type" value="Genomic_DNA"/>
</dbReference>